<dbReference type="InterPro" id="IPR003097">
    <property type="entry name" value="CysJ-like_FAD-binding"/>
</dbReference>
<dbReference type="Gene3D" id="1.20.990.10">
    <property type="entry name" value="NADPH-cytochrome p450 Reductase, Chain A, domain 3"/>
    <property type="match status" value="1"/>
</dbReference>
<feature type="domain" description="FAD-binding FR-type" evidence="7">
    <location>
        <begin position="62"/>
        <end position="317"/>
    </location>
</feature>
<keyword evidence="8" id="KW-1185">Reference proteome</keyword>
<dbReference type="PRINTS" id="PR00371">
    <property type="entry name" value="FPNCR"/>
</dbReference>
<evidence type="ECO:0000256" key="4">
    <source>
        <dbReference type="ARBA" id="ARBA00023002"/>
    </source>
</evidence>
<dbReference type="GO" id="GO:0010181">
    <property type="term" value="F:FMN binding"/>
    <property type="evidence" value="ECO:0007669"/>
    <property type="project" value="TreeGrafter"/>
</dbReference>
<dbReference type="PANTHER" id="PTHR19384:SF84">
    <property type="entry name" value="METHIONINE SYNTHASE REDUCTASE"/>
    <property type="match status" value="1"/>
</dbReference>
<accession>A0A915ETN2</accession>
<evidence type="ECO:0000259" key="7">
    <source>
        <dbReference type="PROSITE" id="PS51384"/>
    </source>
</evidence>
<name>A0A915ETN2_9BILA</name>
<reference evidence="9" key="1">
    <citation type="submission" date="2022-11" db="UniProtKB">
        <authorList>
            <consortium name="WormBaseParasite"/>
        </authorList>
    </citation>
    <scope>IDENTIFICATION</scope>
</reference>
<dbReference type="GO" id="GO:0030586">
    <property type="term" value="F:[methionine synthase] reductase (NADPH) activity"/>
    <property type="evidence" value="ECO:0007669"/>
    <property type="project" value="UniProtKB-EC"/>
</dbReference>
<dbReference type="PANTHER" id="PTHR19384">
    <property type="entry name" value="NITRIC OXIDE SYNTHASE-RELATED"/>
    <property type="match status" value="1"/>
</dbReference>
<proteinExistence type="predicted"/>
<dbReference type="InterPro" id="IPR017927">
    <property type="entry name" value="FAD-bd_FR_type"/>
</dbReference>
<evidence type="ECO:0000256" key="1">
    <source>
        <dbReference type="ARBA" id="ARBA00001974"/>
    </source>
</evidence>
<dbReference type="Pfam" id="PF00175">
    <property type="entry name" value="NAD_binding_1"/>
    <property type="match status" value="1"/>
</dbReference>
<evidence type="ECO:0000256" key="2">
    <source>
        <dbReference type="ARBA" id="ARBA00022630"/>
    </source>
</evidence>
<evidence type="ECO:0000256" key="6">
    <source>
        <dbReference type="ARBA" id="ARBA00040659"/>
    </source>
</evidence>
<evidence type="ECO:0000313" key="8">
    <source>
        <dbReference type="Proteomes" id="UP000887574"/>
    </source>
</evidence>
<evidence type="ECO:0000256" key="5">
    <source>
        <dbReference type="ARBA" id="ARBA00039088"/>
    </source>
</evidence>
<organism evidence="8 9">
    <name type="scientific">Ditylenchus dipsaci</name>
    <dbReference type="NCBI Taxonomy" id="166011"/>
    <lineage>
        <taxon>Eukaryota</taxon>
        <taxon>Metazoa</taxon>
        <taxon>Ecdysozoa</taxon>
        <taxon>Nematoda</taxon>
        <taxon>Chromadorea</taxon>
        <taxon>Rhabditida</taxon>
        <taxon>Tylenchina</taxon>
        <taxon>Tylenchomorpha</taxon>
        <taxon>Sphaerularioidea</taxon>
        <taxon>Anguinidae</taxon>
        <taxon>Anguininae</taxon>
        <taxon>Ditylenchus</taxon>
    </lineage>
</organism>
<dbReference type="Gene3D" id="3.40.50.80">
    <property type="entry name" value="Nucleotide-binding domain of ferredoxin-NADP reductase (FNR) module"/>
    <property type="match status" value="1"/>
</dbReference>
<dbReference type="InterPro" id="IPR023173">
    <property type="entry name" value="NADPH_Cyt_P450_Rdtase_alpha"/>
</dbReference>
<dbReference type="Gene3D" id="2.40.30.10">
    <property type="entry name" value="Translation factors"/>
    <property type="match status" value="1"/>
</dbReference>
<evidence type="ECO:0000256" key="3">
    <source>
        <dbReference type="ARBA" id="ARBA00022827"/>
    </source>
</evidence>
<dbReference type="Pfam" id="PF00667">
    <property type="entry name" value="FAD_binding_1"/>
    <property type="match status" value="1"/>
</dbReference>
<protein>
    <recommendedName>
        <fullName evidence="6">Methionine synthase reductase</fullName>
        <ecNumber evidence="5">1.16.1.8</ecNumber>
    </recommendedName>
</protein>
<comment type="cofactor">
    <cofactor evidence="1">
        <name>FAD</name>
        <dbReference type="ChEBI" id="CHEBI:57692"/>
    </cofactor>
</comment>
<keyword evidence="3" id="KW-0274">FAD</keyword>
<keyword evidence="4" id="KW-0560">Oxidoreductase</keyword>
<evidence type="ECO:0000313" key="9">
    <source>
        <dbReference type="WBParaSite" id="jg8853"/>
    </source>
</evidence>
<dbReference type="PROSITE" id="PS51384">
    <property type="entry name" value="FAD_FR"/>
    <property type="match status" value="1"/>
</dbReference>
<dbReference type="Proteomes" id="UP000887574">
    <property type="component" value="Unplaced"/>
</dbReference>
<dbReference type="SUPFAM" id="SSF52343">
    <property type="entry name" value="Ferredoxin reductase-like, C-terminal NADP-linked domain"/>
    <property type="match status" value="1"/>
</dbReference>
<dbReference type="GO" id="GO:0050667">
    <property type="term" value="P:homocysteine metabolic process"/>
    <property type="evidence" value="ECO:0007669"/>
    <property type="project" value="TreeGrafter"/>
</dbReference>
<dbReference type="FunFam" id="1.20.990.10:FF:000007">
    <property type="entry name" value="Methionine synthase reductase"/>
    <property type="match status" value="1"/>
</dbReference>
<dbReference type="GO" id="GO:0009086">
    <property type="term" value="P:methionine biosynthetic process"/>
    <property type="evidence" value="ECO:0007669"/>
    <property type="project" value="TreeGrafter"/>
</dbReference>
<dbReference type="EC" id="1.16.1.8" evidence="5"/>
<dbReference type="InterPro" id="IPR017938">
    <property type="entry name" value="Riboflavin_synthase-like_b-brl"/>
</dbReference>
<dbReference type="SUPFAM" id="SSF63380">
    <property type="entry name" value="Riboflavin synthase domain-like"/>
    <property type="match status" value="1"/>
</dbReference>
<dbReference type="InterPro" id="IPR001433">
    <property type="entry name" value="OxRdtase_FAD/NAD-bd"/>
</dbReference>
<dbReference type="GO" id="GO:0005829">
    <property type="term" value="C:cytosol"/>
    <property type="evidence" value="ECO:0007669"/>
    <property type="project" value="TreeGrafter"/>
</dbReference>
<dbReference type="InterPro" id="IPR001709">
    <property type="entry name" value="Flavoprot_Pyr_Nucl_cyt_Rdtase"/>
</dbReference>
<keyword evidence="2" id="KW-0285">Flavoprotein</keyword>
<dbReference type="GO" id="GO:0050660">
    <property type="term" value="F:flavin adenine dinucleotide binding"/>
    <property type="evidence" value="ECO:0007669"/>
    <property type="project" value="TreeGrafter"/>
</dbReference>
<dbReference type="WBParaSite" id="jg8853">
    <property type="protein sequence ID" value="jg8853"/>
    <property type="gene ID" value="jg8853"/>
</dbReference>
<dbReference type="AlphaFoldDB" id="A0A915ETN2"/>
<sequence length="496" mass="55654">MVDKLNLGACLLRGSEELSSESNLRVPMLPKSKLKYSLGSNDFIISSVRWQNGFGFPGTKTGKLINAKVTANSDVSKPQKSTISKPKRYLTIQLPENDPVTHIVLDECDAGDSFYFVFPNSDLEISIMADRLRVSPESLHKNILSSVNDDLDGNSSIPGYVPNPCSLDYLLRWCLDIRRSPSRPLLRALAQHTKDPKEQRRLLELCSVQGSEEFTKYVRMSGISLVDLLMAFPSCQPSISLLIEMIPRLLPRAYTVACHKSKWGCVLRFVYSLLQVMPAENGIQFARYGACSGWMKTLQTDDIVQIILKEPSKFRLPPLFNPGKLRLEDITSIPLIMVGPGTGIAPFIAFLEKIRYLVKEDGQNKHRVRRILLYGSSNFSEEFLFESELKAFVEEGILTDLLLCESRPLVDTEEKLATSKPKYVQDGLKSTGKQICEYMLNSEINEKKDSLAGALFFACGDVKAMSKSLWACLGDILQTHQGYTPHSQWSYSKNCV</sequence>
<dbReference type="InterPro" id="IPR039261">
    <property type="entry name" value="FNR_nucleotide-bd"/>
</dbReference>